<sequence length="138" mass="15200">MNDSTVQQHEKEKSRWITAIKWACTATTATFFGLGVRAAWKQARPVEPTDLTRFKVMSGVGFASKALGIATLLTVSGYGLFVMGIVTIMDVHSPSQFGLKMKNVFGDRLRISKGTSIETYESLSELFEAANKKETSDK</sequence>
<reference evidence="2" key="1">
    <citation type="submission" date="2022-11" db="UniProtKB">
        <authorList>
            <consortium name="WormBaseParasite"/>
        </authorList>
    </citation>
    <scope>IDENTIFICATION</scope>
</reference>
<dbReference type="Proteomes" id="UP000887580">
    <property type="component" value="Unplaced"/>
</dbReference>
<evidence type="ECO:0000313" key="2">
    <source>
        <dbReference type="WBParaSite" id="PS1159_v2.g22055.t1"/>
    </source>
</evidence>
<name>A0AC35FZI1_9BILA</name>
<accession>A0AC35FZI1</accession>
<protein>
    <submittedName>
        <fullName evidence="2">Transmembrane protein 242</fullName>
    </submittedName>
</protein>
<evidence type="ECO:0000313" key="1">
    <source>
        <dbReference type="Proteomes" id="UP000887580"/>
    </source>
</evidence>
<organism evidence="1 2">
    <name type="scientific">Panagrolaimus sp. PS1159</name>
    <dbReference type="NCBI Taxonomy" id="55785"/>
    <lineage>
        <taxon>Eukaryota</taxon>
        <taxon>Metazoa</taxon>
        <taxon>Ecdysozoa</taxon>
        <taxon>Nematoda</taxon>
        <taxon>Chromadorea</taxon>
        <taxon>Rhabditida</taxon>
        <taxon>Tylenchina</taxon>
        <taxon>Panagrolaimomorpha</taxon>
        <taxon>Panagrolaimoidea</taxon>
        <taxon>Panagrolaimidae</taxon>
        <taxon>Panagrolaimus</taxon>
    </lineage>
</organism>
<dbReference type="WBParaSite" id="PS1159_v2.g22055.t1">
    <property type="protein sequence ID" value="PS1159_v2.g22055.t1"/>
    <property type="gene ID" value="PS1159_v2.g22055"/>
</dbReference>
<proteinExistence type="predicted"/>